<accession>A0AAP2CJM2</accession>
<dbReference type="InterPro" id="IPR019619">
    <property type="entry name" value="DUF2490"/>
</dbReference>
<dbReference type="RefSeq" id="WP_213946249.1">
    <property type="nucleotide sequence ID" value="NZ_JAHCMY010000011.1"/>
</dbReference>
<dbReference type="Proteomes" id="UP001319104">
    <property type="component" value="Unassembled WGS sequence"/>
</dbReference>
<keyword evidence="1" id="KW-0732">Signal</keyword>
<keyword evidence="3" id="KW-1185">Reference proteome</keyword>
<evidence type="ECO:0000313" key="3">
    <source>
        <dbReference type="Proteomes" id="UP001319104"/>
    </source>
</evidence>
<organism evidence="2 3">
    <name type="scientific">Litoribacter ruber</name>
    <dbReference type="NCBI Taxonomy" id="702568"/>
    <lineage>
        <taxon>Bacteria</taxon>
        <taxon>Pseudomonadati</taxon>
        <taxon>Bacteroidota</taxon>
        <taxon>Cytophagia</taxon>
        <taxon>Cytophagales</taxon>
        <taxon>Cyclobacteriaceae</taxon>
        <taxon>Litoribacter</taxon>
    </lineage>
</organism>
<reference evidence="2 3" key="1">
    <citation type="submission" date="2021-05" db="EMBL/GenBank/DDBJ databases">
        <authorList>
            <person name="Zhang Z.D."/>
            <person name="Osman G."/>
        </authorList>
    </citation>
    <scope>NUCLEOTIDE SEQUENCE [LARGE SCALE GENOMIC DNA]</scope>
    <source>
        <strain evidence="2 3">KCTC 32217</strain>
    </source>
</reference>
<feature type="signal peptide" evidence="1">
    <location>
        <begin position="1"/>
        <end position="20"/>
    </location>
</feature>
<protein>
    <submittedName>
        <fullName evidence="2">DUF2490 domain-containing protein</fullName>
    </submittedName>
</protein>
<evidence type="ECO:0000313" key="2">
    <source>
        <dbReference type="EMBL" id="MBS9525392.1"/>
    </source>
</evidence>
<evidence type="ECO:0000256" key="1">
    <source>
        <dbReference type="SAM" id="SignalP"/>
    </source>
</evidence>
<gene>
    <name evidence="2" type="ORF">KI659_15335</name>
</gene>
<name>A0AAP2CJM2_9BACT</name>
<proteinExistence type="predicted"/>
<sequence length="239" mass="28297">MRGIWSVVLFLIFSISKLPAQTVEHEGEFWGAYISSIRVTEKWAVWNDFHWATTSFFVSRHGLTYFFSPNLSASGGYAWVTTATSFSEKLIRDEHRPWGQVVGNFWLSEEVSYQLRFRYDARFRQKIEGQEVLQDRLFYNRLRFMATLRIPVHTINSQTNVQLRIMDEILYNAGGQIDNGIDQNRLYILPTFTYRNLSVLAGYHWRLIPSSGRTLNRHGLSFWVIHNMDFRKRINENWQ</sequence>
<feature type="chain" id="PRO_5042951544" evidence="1">
    <location>
        <begin position="21"/>
        <end position="239"/>
    </location>
</feature>
<dbReference type="Pfam" id="PF10677">
    <property type="entry name" value="DUF2490"/>
    <property type="match status" value="1"/>
</dbReference>
<dbReference type="AlphaFoldDB" id="A0AAP2CJM2"/>
<dbReference type="EMBL" id="JAHCMY010000011">
    <property type="protein sequence ID" value="MBS9525392.1"/>
    <property type="molecule type" value="Genomic_DNA"/>
</dbReference>
<comment type="caution">
    <text evidence="2">The sequence shown here is derived from an EMBL/GenBank/DDBJ whole genome shotgun (WGS) entry which is preliminary data.</text>
</comment>